<sequence length="430" mass="49958">MKMETFKSIALFFLVVVSLLLTLSLWNESPRYKERLYSSSYVNEVDVGGKEYKKKDIIDPNQVLFHNRDSVKGFEFPKDEKEFYIEMSFWSLHDFSTGEAEWNRKKRNEIEVRYPTPVPMKLLSSLFTMDDEVFLPAWSFNRAFITFNQASTAMQIKFLSADGAYEATATINDTVQYKRLMSYFETGNDLIDYIPFGDGPAPIYIPKGEQTVLQRSMGAQMIDEKKFVNALFKKPSMVSKNTGEAYYLDGQRGMRILQNKRSMEYINPIESNKVSMDPADLIDKSATNINEHKGWTADYNLFQVDPKTNTVRYKMYYKGYEVFNNNGLATIEQIWRNDQLYKYRRPLFSLNNSLGGDPITLPSGQELIRALKENSDYDLSGIQDIRIGYHLEYPESDAHSVILRPSWFMDYKGNWQEIKINKLRNEEGAA</sequence>
<accession>A0ABY9KUT7</accession>
<gene>
    <name evidence="2" type="primary">yycH</name>
    <name evidence="2" type="ORF">QR721_13665</name>
</gene>
<organism evidence="2 3">
    <name type="scientific">Aciduricibacillus chroicocephali</name>
    <dbReference type="NCBI Taxonomy" id="3054939"/>
    <lineage>
        <taxon>Bacteria</taxon>
        <taxon>Bacillati</taxon>
        <taxon>Bacillota</taxon>
        <taxon>Bacilli</taxon>
        <taxon>Bacillales</taxon>
        <taxon>Bacillaceae</taxon>
        <taxon>Aciduricibacillus</taxon>
    </lineage>
</organism>
<dbReference type="Proteomes" id="UP001180087">
    <property type="component" value="Chromosome"/>
</dbReference>
<dbReference type="EMBL" id="CP129113">
    <property type="protein sequence ID" value="WLV24669.1"/>
    <property type="molecule type" value="Genomic_DNA"/>
</dbReference>
<keyword evidence="3" id="KW-1185">Reference proteome</keyword>
<name>A0ABY9KUT7_9BACI</name>
<protein>
    <submittedName>
        <fullName evidence="2">Two-component system activity regulator YycH</fullName>
    </submittedName>
</protein>
<dbReference type="RefSeq" id="WP_348027932.1">
    <property type="nucleotide sequence ID" value="NZ_CP129113.1"/>
</dbReference>
<proteinExistence type="predicted"/>
<dbReference type="InterPro" id="IPR042274">
    <property type="entry name" value="YycH/YycI_2"/>
</dbReference>
<dbReference type="Gene3D" id="3.30.310.160">
    <property type="entry name" value="YycH protein, domain 2"/>
    <property type="match status" value="1"/>
</dbReference>
<dbReference type="Pfam" id="PF07435">
    <property type="entry name" value="YycH"/>
    <property type="match status" value="1"/>
</dbReference>
<dbReference type="CDD" id="cd15787">
    <property type="entry name" value="YycH_N"/>
    <property type="match status" value="1"/>
</dbReference>
<evidence type="ECO:0000313" key="2">
    <source>
        <dbReference type="EMBL" id="WLV24669.1"/>
    </source>
</evidence>
<feature type="domain" description="Regulatory protein YycH" evidence="1">
    <location>
        <begin position="4"/>
        <end position="424"/>
    </location>
</feature>
<evidence type="ECO:0000259" key="1">
    <source>
        <dbReference type="Pfam" id="PF07435"/>
    </source>
</evidence>
<dbReference type="InterPro" id="IPR009996">
    <property type="entry name" value="YycH"/>
</dbReference>
<reference evidence="2" key="1">
    <citation type="submission" date="2023-06" db="EMBL/GenBank/DDBJ databases">
        <title>A Treasure from Seagulls: Isolation and Description of Aciduricobacillus qingdaonensis gen. nov., sp. nov., a Rare Obligately Uric Acid-utilizing Member in the Family Bacillaceae.</title>
        <authorList>
            <person name="Liu W."/>
            <person name="Wang B."/>
        </authorList>
    </citation>
    <scope>NUCLEOTIDE SEQUENCE</scope>
    <source>
        <strain evidence="2">44XB</strain>
    </source>
</reference>
<evidence type="ECO:0000313" key="3">
    <source>
        <dbReference type="Proteomes" id="UP001180087"/>
    </source>
</evidence>